<reference evidence="1" key="1">
    <citation type="journal article" date="2015" name="Nature">
        <title>Complex archaea that bridge the gap between prokaryotes and eukaryotes.</title>
        <authorList>
            <person name="Spang A."/>
            <person name="Saw J.H."/>
            <person name="Jorgensen S.L."/>
            <person name="Zaremba-Niedzwiedzka K."/>
            <person name="Martijn J."/>
            <person name="Lind A.E."/>
            <person name="van Eijk R."/>
            <person name="Schleper C."/>
            <person name="Guy L."/>
            <person name="Ettema T.J."/>
        </authorList>
    </citation>
    <scope>NUCLEOTIDE SEQUENCE</scope>
</reference>
<accession>A0A0F9SH53</accession>
<sequence length="72" mass="8443">MKQLTKAALKRMSTDELKQEKERLEQIWNNNNLPTKDVIRLEVIRGELARRGGHSPAGLYCRQHARMIKEDK</sequence>
<protein>
    <submittedName>
        <fullName evidence="1">Uncharacterized protein</fullName>
    </submittedName>
</protein>
<organism evidence="1">
    <name type="scientific">marine sediment metagenome</name>
    <dbReference type="NCBI Taxonomy" id="412755"/>
    <lineage>
        <taxon>unclassified sequences</taxon>
        <taxon>metagenomes</taxon>
        <taxon>ecological metagenomes</taxon>
    </lineage>
</organism>
<dbReference type="AlphaFoldDB" id="A0A0F9SH53"/>
<evidence type="ECO:0000313" key="1">
    <source>
        <dbReference type="EMBL" id="KKN36266.1"/>
    </source>
</evidence>
<gene>
    <name evidence="1" type="ORF">LCGC14_0775560</name>
</gene>
<proteinExistence type="predicted"/>
<comment type="caution">
    <text evidence="1">The sequence shown here is derived from an EMBL/GenBank/DDBJ whole genome shotgun (WGS) entry which is preliminary data.</text>
</comment>
<dbReference type="EMBL" id="LAZR01001978">
    <property type="protein sequence ID" value="KKN36266.1"/>
    <property type="molecule type" value="Genomic_DNA"/>
</dbReference>
<name>A0A0F9SH53_9ZZZZ</name>